<reference evidence="5 6" key="1">
    <citation type="submission" date="2019-06" db="EMBL/GenBank/DDBJ databases">
        <title>Genome sequence of Litorilinea aerophila BAA-2444.</title>
        <authorList>
            <person name="Maclea K.S."/>
            <person name="Maurais E.G."/>
            <person name="Iannazzi L.C."/>
        </authorList>
    </citation>
    <scope>NUCLEOTIDE SEQUENCE [LARGE SCALE GENOMIC DNA]</scope>
    <source>
        <strain evidence="5 6">ATCC BAA-2444</strain>
    </source>
</reference>
<protein>
    <submittedName>
        <fullName evidence="5">ABC transporter substrate-binding protein</fullName>
    </submittedName>
</protein>
<dbReference type="GO" id="GO:0019808">
    <property type="term" value="F:polyamine binding"/>
    <property type="evidence" value="ECO:0007669"/>
    <property type="project" value="InterPro"/>
</dbReference>
<evidence type="ECO:0000256" key="4">
    <source>
        <dbReference type="ARBA" id="ARBA00022764"/>
    </source>
</evidence>
<dbReference type="PRINTS" id="PR00909">
    <property type="entry name" value="SPERMDNBNDNG"/>
</dbReference>
<dbReference type="Pfam" id="PF13416">
    <property type="entry name" value="SBP_bac_8"/>
    <property type="match status" value="1"/>
</dbReference>
<gene>
    <name evidence="5" type="ORF">FKZ61_15805</name>
</gene>
<dbReference type="InterPro" id="IPR001188">
    <property type="entry name" value="Sperm_putr-bd"/>
</dbReference>
<dbReference type="Proteomes" id="UP000317371">
    <property type="component" value="Unassembled WGS sequence"/>
</dbReference>
<comment type="caution">
    <text evidence="5">The sequence shown here is derived from an EMBL/GenBank/DDBJ whole genome shotgun (WGS) entry which is preliminary data.</text>
</comment>
<dbReference type="PANTHER" id="PTHR30222:SF17">
    <property type="entry name" value="SPERMIDINE_PUTRESCINE-BINDING PERIPLASMIC PROTEIN"/>
    <property type="match status" value="1"/>
</dbReference>
<dbReference type="OrthoDB" id="9769319at2"/>
<evidence type="ECO:0000313" key="6">
    <source>
        <dbReference type="Proteomes" id="UP000317371"/>
    </source>
</evidence>
<keyword evidence="2" id="KW-0813">Transport</keyword>
<proteinExistence type="predicted"/>
<dbReference type="Gene3D" id="3.40.190.10">
    <property type="entry name" value="Periplasmic binding protein-like II"/>
    <property type="match status" value="2"/>
</dbReference>
<dbReference type="SUPFAM" id="SSF53850">
    <property type="entry name" value="Periplasmic binding protein-like II"/>
    <property type="match status" value="1"/>
</dbReference>
<dbReference type="InterPro" id="IPR006059">
    <property type="entry name" value="SBP"/>
</dbReference>
<dbReference type="InParanoid" id="A0A540VCP2"/>
<dbReference type="PANTHER" id="PTHR30222">
    <property type="entry name" value="SPERMIDINE/PUTRESCINE-BINDING PERIPLASMIC PROTEIN"/>
    <property type="match status" value="1"/>
</dbReference>
<evidence type="ECO:0000256" key="2">
    <source>
        <dbReference type="ARBA" id="ARBA00022448"/>
    </source>
</evidence>
<evidence type="ECO:0000256" key="3">
    <source>
        <dbReference type="ARBA" id="ARBA00022729"/>
    </source>
</evidence>
<keyword evidence="6" id="KW-1185">Reference proteome</keyword>
<dbReference type="CDD" id="cd13588">
    <property type="entry name" value="PBP2_polyamine_1"/>
    <property type="match status" value="1"/>
</dbReference>
<evidence type="ECO:0000256" key="1">
    <source>
        <dbReference type="ARBA" id="ARBA00004418"/>
    </source>
</evidence>
<keyword evidence="3" id="KW-0732">Signal</keyword>
<organism evidence="5 6">
    <name type="scientific">Litorilinea aerophila</name>
    <dbReference type="NCBI Taxonomy" id="1204385"/>
    <lineage>
        <taxon>Bacteria</taxon>
        <taxon>Bacillati</taxon>
        <taxon>Chloroflexota</taxon>
        <taxon>Caldilineae</taxon>
        <taxon>Caldilineales</taxon>
        <taxon>Caldilineaceae</taxon>
        <taxon>Litorilinea</taxon>
    </lineage>
</organism>
<accession>A0A540VCP2</accession>
<dbReference type="GO" id="GO:0042597">
    <property type="term" value="C:periplasmic space"/>
    <property type="evidence" value="ECO:0007669"/>
    <property type="project" value="UniProtKB-SubCell"/>
</dbReference>
<dbReference type="EMBL" id="VIGC01000022">
    <property type="protein sequence ID" value="TQE94549.1"/>
    <property type="molecule type" value="Genomic_DNA"/>
</dbReference>
<evidence type="ECO:0000313" key="5">
    <source>
        <dbReference type="EMBL" id="TQE94549.1"/>
    </source>
</evidence>
<comment type="subcellular location">
    <subcellularLocation>
        <location evidence="1">Periplasm</location>
    </subcellularLocation>
</comment>
<dbReference type="AlphaFoldDB" id="A0A540VCP2"/>
<name>A0A540VCP2_9CHLR</name>
<keyword evidence="4" id="KW-0574">Periplasm</keyword>
<dbReference type="GO" id="GO:0015846">
    <property type="term" value="P:polyamine transport"/>
    <property type="evidence" value="ECO:0007669"/>
    <property type="project" value="InterPro"/>
</dbReference>
<sequence length="386" mass="42860">MRTNTRTNTMSTKENPMTTRLKSLTCVGLILVLWLLAACAPVPGAAPTTSESGEGAAVRELHVLNWQGYGSDEPWAIEQFEQAHNARVIHDYFNSEDELLTKLRTSPGKYDVVLPNIAYIPPAIQDGLLQPIDVSRLAVWSKLPERFQTLPEIVHEGEVYGVPWAWGATSLVYNTELYPEGFDSLNVLWDPAYAGQVGFEDNYEDAVIFAALALGLENPSQPEDLDAVRAKLEALMPNVRAFWQSEDEFNRLFSSGEISLGVYWSGSTSRAQTVFGLPIAFVIPQEGAIGWIDAWSIPADAPNPELAYAWIDFMSSPEFYVEWDRVAGAPVPANPESLAQMPEDSFTNTVFGDPSVVEKLAFITYTPPEVREQWIELWQEVKAGAK</sequence>